<evidence type="ECO:0000259" key="2">
    <source>
        <dbReference type="Pfam" id="PF01841"/>
    </source>
</evidence>
<sequence>MKKLNITIFFILGMIISEGVSAQSVTPEVKELQAGKEYNKAQVQTFPDFGYQDANSPELKKIREKYNLDAVAGAGTDVERAKHLLKWFHNEVPHNDDLNIDPLNAISIIDSYREKKQNHGCYPLSIAMNEIFLAMGYKSRSVICFSGHYPDSDGGHVINSVFIPSLKKWIYMDPQDNAYVSDENNNLLSIAEVRERLISGLPLKLNEDANYHHVPTNIKDYLYTFMAKNLYRLICPLQSEFNSQTITSGKTMLYVELLPVGSKDPVIDKFETRVDEKKNVKIINYHTNNSELFWKIPG</sequence>
<dbReference type="SUPFAM" id="SSF54001">
    <property type="entry name" value="Cysteine proteinases"/>
    <property type="match status" value="1"/>
</dbReference>
<evidence type="ECO:0000256" key="1">
    <source>
        <dbReference type="SAM" id="SignalP"/>
    </source>
</evidence>
<dbReference type="OrthoDB" id="5166556at2"/>
<dbReference type="RefSeq" id="WP_115401588.1">
    <property type="nucleotide sequence ID" value="NZ_QPKV01000002.1"/>
</dbReference>
<evidence type="ECO:0000313" key="4">
    <source>
        <dbReference type="Proteomes" id="UP000253961"/>
    </source>
</evidence>
<evidence type="ECO:0000313" key="3">
    <source>
        <dbReference type="EMBL" id="RDC58178.1"/>
    </source>
</evidence>
<dbReference type="InterPro" id="IPR002931">
    <property type="entry name" value="Transglutaminase-like"/>
</dbReference>
<comment type="caution">
    <text evidence="3">The sequence shown here is derived from an EMBL/GenBank/DDBJ whole genome shotgun (WGS) entry which is preliminary data.</text>
</comment>
<feature type="domain" description="Transglutaminase-like" evidence="2">
    <location>
        <begin position="69"/>
        <end position="174"/>
    </location>
</feature>
<dbReference type="AlphaFoldDB" id="A0A369Q7B7"/>
<dbReference type="EMBL" id="QPKV01000002">
    <property type="protein sequence ID" value="RDC58178.1"/>
    <property type="molecule type" value="Genomic_DNA"/>
</dbReference>
<protein>
    <submittedName>
        <fullName evidence="3">Transglutaminase domain-containing protein</fullName>
    </submittedName>
</protein>
<feature type="chain" id="PRO_5016909641" evidence="1">
    <location>
        <begin position="23"/>
        <end position="298"/>
    </location>
</feature>
<reference evidence="3 4" key="1">
    <citation type="submission" date="2018-07" db="EMBL/GenBank/DDBJ databases">
        <title>Pedobacter sp. nov., isolated from soil.</title>
        <authorList>
            <person name="Zhou L.Y."/>
            <person name="Du Z.J."/>
        </authorList>
    </citation>
    <scope>NUCLEOTIDE SEQUENCE [LARGE SCALE GENOMIC DNA]</scope>
    <source>
        <strain evidence="3 4">JDX94</strain>
    </source>
</reference>
<name>A0A369Q7B7_9SPHI</name>
<keyword evidence="4" id="KW-1185">Reference proteome</keyword>
<organism evidence="3 4">
    <name type="scientific">Pedobacter chinensis</name>
    <dbReference type="NCBI Taxonomy" id="2282421"/>
    <lineage>
        <taxon>Bacteria</taxon>
        <taxon>Pseudomonadati</taxon>
        <taxon>Bacteroidota</taxon>
        <taxon>Sphingobacteriia</taxon>
        <taxon>Sphingobacteriales</taxon>
        <taxon>Sphingobacteriaceae</taxon>
        <taxon>Pedobacter</taxon>
    </lineage>
</organism>
<keyword evidence="1" id="KW-0732">Signal</keyword>
<dbReference type="Proteomes" id="UP000253961">
    <property type="component" value="Unassembled WGS sequence"/>
</dbReference>
<accession>A0A369Q7B7</accession>
<gene>
    <name evidence="3" type="ORF">DU508_04335</name>
</gene>
<dbReference type="InterPro" id="IPR038765">
    <property type="entry name" value="Papain-like_cys_pep_sf"/>
</dbReference>
<dbReference type="Pfam" id="PF01841">
    <property type="entry name" value="Transglut_core"/>
    <property type="match status" value="1"/>
</dbReference>
<proteinExistence type="predicted"/>
<feature type="signal peptide" evidence="1">
    <location>
        <begin position="1"/>
        <end position="22"/>
    </location>
</feature>